<accession>A0A5D5AIB9</accession>
<keyword evidence="2 7" id="KW-0813">Transport</keyword>
<organism evidence="9 10">
    <name type="scientific">Natrialba swarupiae</name>
    <dbReference type="NCBI Taxonomy" id="2448032"/>
    <lineage>
        <taxon>Archaea</taxon>
        <taxon>Methanobacteriati</taxon>
        <taxon>Methanobacteriota</taxon>
        <taxon>Stenosarchaea group</taxon>
        <taxon>Halobacteria</taxon>
        <taxon>Halobacteriales</taxon>
        <taxon>Natrialbaceae</taxon>
        <taxon>Natrialba</taxon>
    </lineage>
</organism>
<evidence type="ECO:0000313" key="10">
    <source>
        <dbReference type="Proteomes" id="UP000324104"/>
    </source>
</evidence>
<dbReference type="PROSITE" id="PS50928">
    <property type="entry name" value="ABC_TM1"/>
    <property type="match status" value="1"/>
</dbReference>
<feature type="transmembrane region" description="Helical" evidence="7">
    <location>
        <begin position="149"/>
        <end position="176"/>
    </location>
</feature>
<keyword evidence="5 7" id="KW-1133">Transmembrane helix</keyword>
<comment type="subcellular location">
    <subcellularLocation>
        <location evidence="1 7">Cell membrane</location>
        <topology evidence="1 7">Multi-pass membrane protein</topology>
    </subcellularLocation>
</comment>
<sequence>MSTNQSTITTATESARNSVATAYSKSRSILEGERLAQFGVIVLAVFIFAGLFAPFIVPHDPGKINHGEDGDVLRLAEPTAEHPFGTTHLGRDVMSQVMMGAQVSLIVGLTAAAIATVVGTSVALVAGYYGGKIDNILMRLVDIAYGLPFLPFVIALVFIFGSSLYNIILVISLLMWRSSARVIRSEVLTQKERPYVQSARAAGASDFRIMFRHILPNVLPLVVLYLTFGVAWAVIYEASIAFLGFGDPDMYSWGTILYEAYINGAIRYAWWWVIPPGVSIMLFVMSVFFIGRSLEKVTNPDLRHN</sequence>
<dbReference type="InterPro" id="IPR035906">
    <property type="entry name" value="MetI-like_sf"/>
</dbReference>
<evidence type="ECO:0000256" key="6">
    <source>
        <dbReference type="ARBA" id="ARBA00023136"/>
    </source>
</evidence>
<comment type="caution">
    <text evidence="9">The sequence shown here is derived from an EMBL/GenBank/DDBJ whole genome shotgun (WGS) entry which is preliminary data.</text>
</comment>
<feature type="transmembrane region" description="Helical" evidence="7">
    <location>
        <begin position="218"/>
        <end position="245"/>
    </location>
</feature>
<dbReference type="GO" id="GO:0055085">
    <property type="term" value="P:transmembrane transport"/>
    <property type="evidence" value="ECO:0007669"/>
    <property type="project" value="InterPro"/>
</dbReference>
<evidence type="ECO:0000313" key="9">
    <source>
        <dbReference type="EMBL" id="TYT60673.1"/>
    </source>
</evidence>
<evidence type="ECO:0000256" key="7">
    <source>
        <dbReference type="RuleBase" id="RU363032"/>
    </source>
</evidence>
<dbReference type="PANTHER" id="PTHR43386:SF1">
    <property type="entry name" value="D,D-DIPEPTIDE TRANSPORT SYSTEM PERMEASE PROTEIN DDPC-RELATED"/>
    <property type="match status" value="1"/>
</dbReference>
<keyword evidence="6 7" id="KW-0472">Membrane</keyword>
<dbReference type="RefSeq" id="WP_149082809.1">
    <property type="nucleotide sequence ID" value="NZ_VTAW01000033.1"/>
</dbReference>
<dbReference type="InterPro" id="IPR050366">
    <property type="entry name" value="BP-dependent_transpt_permease"/>
</dbReference>
<dbReference type="SUPFAM" id="SSF161098">
    <property type="entry name" value="MetI-like"/>
    <property type="match status" value="1"/>
</dbReference>
<comment type="similarity">
    <text evidence="7">Belongs to the binding-protein-dependent transport system permease family.</text>
</comment>
<feature type="transmembrane region" description="Helical" evidence="7">
    <location>
        <begin position="35"/>
        <end position="57"/>
    </location>
</feature>
<evidence type="ECO:0000256" key="5">
    <source>
        <dbReference type="ARBA" id="ARBA00022989"/>
    </source>
</evidence>
<evidence type="ECO:0000256" key="2">
    <source>
        <dbReference type="ARBA" id="ARBA00022448"/>
    </source>
</evidence>
<evidence type="ECO:0000259" key="8">
    <source>
        <dbReference type="PROSITE" id="PS50928"/>
    </source>
</evidence>
<evidence type="ECO:0000256" key="1">
    <source>
        <dbReference type="ARBA" id="ARBA00004651"/>
    </source>
</evidence>
<feature type="transmembrane region" description="Helical" evidence="7">
    <location>
        <begin position="103"/>
        <end position="129"/>
    </location>
</feature>
<dbReference type="Proteomes" id="UP000324104">
    <property type="component" value="Unassembled WGS sequence"/>
</dbReference>
<evidence type="ECO:0000256" key="4">
    <source>
        <dbReference type="ARBA" id="ARBA00022692"/>
    </source>
</evidence>
<keyword evidence="3" id="KW-1003">Cell membrane</keyword>
<dbReference type="Pfam" id="PF00528">
    <property type="entry name" value="BPD_transp_1"/>
    <property type="match status" value="1"/>
</dbReference>
<dbReference type="Gene3D" id="1.10.3720.10">
    <property type="entry name" value="MetI-like"/>
    <property type="match status" value="1"/>
</dbReference>
<keyword evidence="4 7" id="KW-0812">Transmembrane</keyword>
<dbReference type="AlphaFoldDB" id="A0A5D5AIB9"/>
<proteinExistence type="inferred from homology"/>
<dbReference type="PANTHER" id="PTHR43386">
    <property type="entry name" value="OLIGOPEPTIDE TRANSPORT SYSTEM PERMEASE PROTEIN APPC"/>
    <property type="match status" value="1"/>
</dbReference>
<reference evidence="9 10" key="1">
    <citation type="submission" date="2019-08" db="EMBL/GenBank/DDBJ databases">
        <title>Archaea genome.</title>
        <authorList>
            <person name="Kajale S."/>
            <person name="Shouche Y."/>
            <person name="Deshpande N."/>
            <person name="Sharma A."/>
        </authorList>
    </citation>
    <scope>NUCLEOTIDE SEQUENCE [LARGE SCALE GENOMIC DNA]</scope>
    <source>
        <strain evidence="9 10">ESP3B_9</strain>
    </source>
</reference>
<feature type="transmembrane region" description="Helical" evidence="7">
    <location>
        <begin position="269"/>
        <end position="290"/>
    </location>
</feature>
<feature type="domain" description="ABC transmembrane type-1" evidence="8">
    <location>
        <begin position="101"/>
        <end position="291"/>
    </location>
</feature>
<keyword evidence="10" id="KW-1185">Reference proteome</keyword>
<gene>
    <name evidence="9" type="ORF">FYC77_17610</name>
</gene>
<dbReference type="EMBL" id="VTAW01000033">
    <property type="protein sequence ID" value="TYT60673.1"/>
    <property type="molecule type" value="Genomic_DNA"/>
</dbReference>
<dbReference type="CDD" id="cd06261">
    <property type="entry name" value="TM_PBP2"/>
    <property type="match status" value="1"/>
</dbReference>
<dbReference type="InterPro" id="IPR025966">
    <property type="entry name" value="OppC_N"/>
</dbReference>
<evidence type="ECO:0000256" key="3">
    <source>
        <dbReference type="ARBA" id="ARBA00022475"/>
    </source>
</evidence>
<dbReference type="GO" id="GO:0005886">
    <property type="term" value="C:plasma membrane"/>
    <property type="evidence" value="ECO:0007669"/>
    <property type="project" value="UniProtKB-SubCell"/>
</dbReference>
<dbReference type="InterPro" id="IPR000515">
    <property type="entry name" value="MetI-like"/>
</dbReference>
<protein>
    <submittedName>
        <fullName evidence="9">ABC transporter permease</fullName>
    </submittedName>
</protein>
<dbReference type="Pfam" id="PF12911">
    <property type="entry name" value="OppC_N"/>
    <property type="match status" value="1"/>
</dbReference>
<name>A0A5D5AIB9_9EURY</name>